<gene>
    <name evidence="4" type="ORF">KCG44_05570</name>
</gene>
<keyword evidence="5" id="KW-1185">Reference proteome</keyword>
<dbReference type="InterPro" id="IPR050832">
    <property type="entry name" value="Bact_Acetyltransf"/>
</dbReference>
<keyword evidence="1" id="KW-0808">Transferase</keyword>
<accession>A0ABS6SD44</accession>
<dbReference type="EMBL" id="JAGSPA010000002">
    <property type="protein sequence ID" value="MBV7256251.1"/>
    <property type="molecule type" value="Genomic_DNA"/>
</dbReference>
<evidence type="ECO:0000256" key="1">
    <source>
        <dbReference type="ARBA" id="ARBA00022679"/>
    </source>
</evidence>
<dbReference type="PROSITE" id="PS51186">
    <property type="entry name" value="GNAT"/>
    <property type="match status" value="1"/>
</dbReference>
<dbReference type="Pfam" id="PF00583">
    <property type="entry name" value="Acetyltransf_1"/>
    <property type="match status" value="1"/>
</dbReference>
<dbReference type="Proteomes" id="UP000722336">
    <property type="component" value="Unassembled WGS sequence"/>
</dbReference>
<feature type="domain" description="N-acetyltransferase" evidence="3">
    <location>
        <begin position="18"/>
        <end position="157"/>
    </location>
</feature>
<reference evidence="4 5" key="1">
    <citation type="submission" date="2021-04" db="EMBL/GenBank/DDBJ databases">
        <authorList>
            <person name="Pira H."/>
            <person name="Risdian C."/>
            <person name="Wink J."/>
        </authorList>
    </citation>
    <scope>NUCLEOTIDE SEQUENCE [LARGE SCALE GENOMIC DNA]</scope>
    <source>
        <strain evidence="4 5">WHA3</strain>
    </source>
</reference>
<organism evidence="4 5">
    <name type="scientific">Pacificimonas pallii</name>
    <dbReference type="NCBI Taxonomy" id="2827236"/>
    <lineage>
        <taxon>Bacteria</taxon>
        <taxon>Pseudomonadati</taxon>
        <taxon>Pseudomonadota</taxon>
        <taxon>Alphaproteobacteria</taxon>
        <taxon>Sphingomonadales</taxon>
        <taxon>Sphingosinicellaceae</taxon>
        <taxon>Pacificimonas</taxon>
    </lineage>
</organism>
<protein>
    <submittedName>
        <fullName evidence="4">GNAT family N-acetyltransferase</fullName>
    </submittedName>
</protein>
<sequence length="158" mass="17573">MWDANMPLSIVQDNLSGREIRALLEVHLDEMHRNSPACLVHAMPAERLQAPDVTFWSAWSGDALAGCGALKEIGARHGELKSMRTAPAFLRQGVAEAILLHLMAEARARGYRRLSLETGRTAPFHPAHALYRKHGFTDCAPFADYAENDFSMCMTRVI</sequence>
<evidence type="ECO:0000259" key="3">
    <source>
        <dbReference type="PROSITE" id="PS51186"/>
    </source>
</evidence>
<evidence type="ECO:0000313" key="5">
    <source>
        <dbReference type="Proteomes" id="UP000722336"/>
    </source>
</evidence>
<comment type="caution">
    <text evidence="4">The sequence shown here is derived from an EMBL/GenBank/DDBJ whole genome shotgun (WGS) entry which is preliminary data.</text>
</comment>
<dbReference type="PANTHER" id="PTHR43877:SF5">
    <property type="entry name" value="BLL8307 PROTEIN"/>
    <property type="match status" value="1"/>
</dbReference>
<dbReference type="InterPro" id="IPR000182">
    <property type="entry name" value="GNAT_dom"/>
</dbReference>
<dbReference type="CDD" id="cd04301">
    <property type="entry name" value="NAT_SF"/>
    <property type="match status" value="1"/>
</dbReference>
<keyword evidence="2" id="KW-0012">Acyltransferase</keyword>
<evidence type="ECO:0000313" key="4">
    <source>
        <dbReference type="EMBL" id="MBV7256251.1"/>
    </source>
</evidence>
<proteinExistence type="predicted"/>
<evidence type="ECO:0000256" key="2">
    <source>
        <dbReference type="ARBA" id="ARBA00023315"/>
    </source>
</evidence>
<name>A0ABS6SD44_9SPHN</name>
<dbReference type="PANTHER" id="PTHR43877">
    <property type="entry name" value="AMINOALKYLPHOSPHONATE N-ACETYLTRANSFERASE-RELATED-RELATED"/>
    <property type="match status" value="1"/>
</dbReference>